<name>A0ABS2SSI1_9BACI</name>
<dbReference type="RefSeq" id="WP_204465294.1">
    <property type="nucleotide sequence ID" value="NZ_JAFBCV010000003.1"/>
</dbReference>
<dbReference type="PANTHER" id="PTHR20858">
    <property type="entry name" value="PHOSPHOMETHYLPYRIMIDINE KINASE"/>
    <property type="match status" value="1"/>
</dbReference>
<comment type="catalytic activity">
    <reaction evidence="2">
        <text>4-amino-2-methyl-5-(phosphooxymethyl)pyrimidine + ATP = 4-amino-2-methyl-5-(diphosphooxymethyl)pyrimidine + ADP</text>
        <dbReference type="Rhea" id="RHEA:19893"/>
        <dbReference type="ChEBI" id="CHEBI:30616"/>
        <dbReference type="ChEBI" id="CHEBI:57841"/>
        <dbReference type="ChEBI" id="CHEBI:58354"/>
        <dbReference type="ChEBI" id="CHEBI:456216"/>
        <dbReference type="EC" id="2.7.4.7"/>
    </reaction>
</comment>
<accession>A0ABS2SSI1</accession>
<feature type="domain" description="Pyridoxamine kinase/Phosphomethylpyrimidine kinase" evidence="12">
    <location>
        <begin position="13"/>
        <end position="257"/>
    </location>
</feature>
<comment type="pathway">
    <text evidence="9">Cofactor biosynthesis; thiamine diphosphate biosynthesis; 4-amino-2-methyl-5-diphosphomethylpyrimidine from 5-amino-1-(5-phospho-D-ribosyl)imidazole: step 2/3.</text>
</comment>
<dbReference type="InterPro" id="IPR029056">
    <property type="entry name" value="Ribokinase-like"/>
</dbReference>
<evidence type="ECO:0000256" key="3">
    <source>
        <dbReference type="ARBA" id="ARBA00004769"/>
    </source>
</evidence>
<keyword evidence="8" id="KW-0784">Thiamine biosynthesis</keyword>
<comment type="pathway">
    <text evidence="3">Cofactor biosynthesis; thiamine diphosphate biosynthesis; 4-amino-2-methyl-5-diphosphomethylpyrimidine from 5-amino-1-(5-phospho-D-ribosyl)imidazole: step 3/3.</text>
</comment>
<organism evidence="13 14">
    <name type="scientific">Shouchella xiaoxiensis</name>
    <dbReference type="NCBI Taxonomy" id="766895"/>
    <lineage>
        <taxon>Bacteria</taxon>
        <taxon>Bacillati</taxon>
        <taxon>Bacillota</taxon>
        <taxon>Bacilli</taxon>
        <taxon>Bacillales</taxon>
        <taxon>Bacillaceae</taxon>
        <taxon>Shouchella</taxon>
    </lineage>
</organism>
<proteinExistence type="inferred from homology"/>
<evidence type="ECO:0000256" key="7">
    <source>
        <dbReference type="ARBA" id="ARBA00019161"/>
    </source>
</evidence>
<dbReference type="Gene3D" id="3.40.1190.20">
    <property type="match status" value="1"/>
</dbReference>
<evidence type="ECO:0000256" key="9">
    <source>
        <dbReference type="ARBA" id="ARBA00037917"/>
    </source>
</evidence>
<comment type="similarity">
    <text evidence="4">Belongs to the ThiD family.</text>
</comment>
<dbReference type="GO" id="GO:0008972">
    <property type="term" value="F:phosphomethylpyrimidine kinase activity"/>
    <property type="evidence" value="ECO:0007669"/>
    <property type="project" value="UniProtKB-EC"/>
</dbReference>
<dbReference type="InterPro" id="IPR004399">
    <property type="entry name" value="HMP/HMP-P_kinase_dom"/>
</dbReference>
<gene>
    <name evidence="13" type="ORF">JOC54_001387</name>
</gene>
<dbReference type="SUPFAM" id="SSF53613">
    <property type="entry name" value="Ribokinase-like"/>
    <property type="match status" value="1"/>
</dbReference>
<dbReference type="Proteomes" id="UP001179280">
    <property type="component" value="Unassembled WGS sequence"/>
</dbReference>
<protein>
    <recommendedName>
        <fullName evidence="7">Hydroxymethylpyrimidine/phosphomethylpyrimidine kinase</fullName>
        <ecNumber evidence="5">2.7.1.49</ecNumber>
        <ecNumber evidence="6">2.7.4.7</ecNumber>
    </recommendedName>
    <alternativeName>
        <fullName evidence="10">Hydroxymethylpyrimidine kinase</fullName>
    </alternativeName>
    <alternativeName>
        <fullName evidence="11">Hydroxymethylpyrimidine phosphate kinase</fullName>
    </alternativeName>
</protein>
<evidence type="ECO:0000256" key="4">
    <source>
        <dbReference type="ARBA" id="ARBA00009879"/>
    </source>
</evidence>
<evidence type="ECO:0000256" key="10">
    <source>
        <dbReference type="ARBA" id="ARBA00042102"/>
    </source>
</evidence>
<evidence type="ECO:0000259" key="12">
    <source>
        <dbReference type="Pfam" id="PF08543"/>
    </source>
</evidence>
<comment type="caution">
    <text evidence="13">The sequence shown here is derived from an EMBL/GenBank/DDBJ whole genome shotgun (WGS) entry which is preliminary data.</text>
</comment>
<evidence type="ECO:0000256" key="6">
    <source>
        <dbReference type="ARBA" id="ARBA00012963"/>
    </source>
</evidence>
<dbReference type="CDD" id="cd01169">
    <property type="entry name" value="HMPP_kinase"/>
    <property type="match status" value="1"/>
</dbReference>
<keyword evidence="13" id="KW-0418">Kinase</keyword>
<keyword evidence="14" id="KW-1185">Reference proteome</keyword>
<dbReference type="EC" id="2.7.4.7" evidence="6"/>
<dbReference type="GO" id="GO:0008902">
    <property type="term" value="F:hydroxymethylpyrimidine kinase activity"/>
    <property type="evidence" value="ECO:0007669"/>
    <property type="project" value="UniProtKB-EC"/>
</dbReference>
<evidence type="ECO:0000313" key="14">
    <source>
        <dbReference type="Proteomes" id="UP001179280"/>
    </source>
</evidence>
<dbReference type="EMBL" id="JAFBCV010000003">
    <property type="protein sequence ID" value="MBM7838156.1"/>
    <property type="molecule type" value="Genomic_DNA"/>
</dbReference>
<comment type="catalytic activity">
    <reaction evidence="1">
        <text>4-amino-5-hydroxymethyl-2-methylpyrimidine + ATP = 4-amino-2-methyl-5-(phosphooxymethyl)pyrimidine + ADP + H(+)</text>
        <dbReference type="Rhea" id="RHEA:23096"/>
        <dbReference type="ChEBI" id="CHEBI:15378"/>
        <dbReference type="ChEBI" id="CHEBI:16892"/>
        <dbReference type="ChEBI" id="CHEBI:30616"/>
        <dbReference type="ChEBI" id="CHEBI:58354"/>
        <dbReference type="ChEBI" id="CHEBI:456216"/>
        <dbReference type="EC" id="2.7.1.49"/>
    </reaction>
</comment>
<evidence type="ECO:0000313" key="13">
    <source>
        <dbReference type="EMBL" id="MBM7838156.1"/>
    </source>
</evidence>
<dbReference type="Pfam" id="PF08543">
    <property type="entry name" value="Phos_pyr_kin"/>
    <property type="match status" value="1"/>
</dbReference>
<evidence type="ECO:0000256" key="1">
    <source>
        <dbReference type="ARBA" id="ARBA00000151"/>
    </source>
</evidence>
<sequence length="268" mass="28210">MTIPVVLSIAGSDSGGGAGIQADLKTCQELGVFATSAITAITAQNTVGVHQVKAIEPEMVYAQADAVLADIGANVIKTGMLVGEGQIKVVSQLIDKYTPAEVVVDPVISSTSGTQLLTNEGLAVLRKQLLPKTTLLTPNLPEAALLLNQKEPKTIAEMKEFAIQLHQLGPRAIVLKGGHLEGDAVDLFYDGREFIPFSAARIKATHTHGTGCTFAAAIAAELAKGSNRVNAVRVAKAFITKAIKYGFELGEGKGPTNHAAYRQQLDKE</sequence>
<evidence type="ECO:0000256" key="2">
    <source>
        <dbReference type="ARBA" id="ARBA00000565"/>
    </source>
</evidence>
<dbReference type="EC" id="2.7.1.49" evidence="5"/>
<keyword evidence="13" id="KW-0808">Transferase</keyword>
<dbReference type="InterPro" id="IPR013749">
    <property type="entry name" value="PM/HMP-P_kinase-1"/>
</dbReference>
<evidence type="ECO:0000256" key="8">
    <source>
        <dbReference type="ARBA" id="ARBA00022977"/>
    </source>
</evidence>
<reference evidence="13" key="1">
    <citation type="submission" date="2021-01" db="EMBL/GenBank/DDBJ databases">
        <title>Genomic Encyclopedia of Type Strains, Phase IV (KMG-IV): sequencing the most valuable type-strain genomes for metagenomic binning, comparative biology and taxonomic classification.</title>
        <authorList>
            <person name="Goeker M."/>
        </authorList>
    </citation>
    <scope>NUCLEOTIDE SEQUENCE</scope>
    <source>
        <strain evidence="13">DSM 21943</strain>
    </source>
</reference>
<dbReference type="NCBIfam" id="TIGR00097">
    <property type="entry name" value="HMP-P_kinase"/>
    <property type="match status" value="1"/>
</dbReference>
<evidence type="ECO:0000256" key="5">
    <source>
        <dbReference type="ARBA" id="ARBA00012135"/>
    </source>
</evidence>
<evidence type="ECO:0000256" key="11">
    <source>
        <dbReference type="ARBA" id="ARBA00043176"/>
    </source>
</evidence>
<dbReference type="PANTHER" id="PTHR20858:SF17">
    <property type="entry name" value="HYDROXYMETHYLPYRIMIDINE_PHOSPHOMETHYLPYRIMIDINE KINASE THI20-RELATED"/>
    <property type="match status" value="1"/>
</dbReference>